<reference evidence="9" key="2">
    <citation type="submission" date="2021-09" db="EMBL/GenBank/DDBJ databases">
        <authorList>
            <person name="Jia N."/>
            <person name="Wang J."/>
            <person name="Shi W."/>
            <person name="Du L."/>
            <person name="Sun Y."/>
            <person name="Zhan W."/>
            <person name="Jiang J."/>
            <person name="Wang Q."/>
            <person name="Zhang B."/>
            <person name="Ji P."/>
            <person name="Sakyi L.B."/>
            <person name="Cui X."/>
            <person name="Yuan T."/>
            <person name="Jiang B."/>
            <person name="Yang W."/>
            <person name="Lam T.T.-Y."/>
            <person name="Chang Q."/>
            <person name="Ding S."/>
            <person name="Wang X."/>
            <person name="Zhu J."/>
            <person name="Ruan X."/>
            <person name="Zhao L."/>
            <person name="Wei J."/>
            <person name="Que T."/>
            <person name="Du C."/>
            <person name="Cheng J."/>
            <person name="Dai P."/>
            <person name="Han X."/>
            <person name="Huang E."/>
            <person name="Gao Y."/>
            <person name="Liu J."/>
            <person name="Shao H."/>
            <person name="Ye R."/>
            <person name="Li L."/>
            <person name="Wei W."/>
            <person name="Wang X."/>
            <person name="Wang C."/>
            <person name="Huo Q."/>
            <person name="Li W."/>
            <person name="Guo W."/>
            <person name="Chen H."/>
            <person name="Chen S."/>
            <person name="Zhou L."/>
            <person name="Zhou L."/>
            <person name="Ni X."/>
            <person name="Tian J."/>
            <person name="Zhou Y."/>
            <person name="Sheng Y."/>
            <person name="Liu T."/>
            <person name="Pan Y."/>
            <person name="Xia L."/>
            <person name="Li J."/>
            <person name="Zhao F."/>
            <person name="Cao W."/>
        </authorList>
    </citation>
    <scope>NUCLEOTIDE SEQUENCE</scope>
    <source>
        <strain evidence="9">Rsan-2018</strain>
        <tissue evidence="9">Larvae</tissue>
    </source>
</reference>
<dbReference type="AlphaFoldDB" id="A0A9D4PRQ3"/>
<dbReference type="VEuPathDB" id="VectorBase:RSAN_055555"/>
<dbReference type="EMBL" id="JABSTV010001251">
    <property type="protein sequence ID" value="KAH7951825.1"/>
    <property type="molecule type" value="Genomic_DNA"/>
</dbReference>
<keyword evidence="2 7" id="KW-0812">Transmembrane</keyword>
<feature type="compositionally biased region" description="Pro residues" evidence="6">
    <location>
        <begin position="257"/>
        <end position="268"/>
    </location>
</feature>
<feature type="compositionally biased region" description="Low complexity" evidence="6">
    <location>
        <begin position="325"/>
        <end position="345"/>
    </location>
</feature>
<feature type="domain" description="Neogenin C-terminal" evidence="8">
    <location>
        <begin position="88"/>
        <end position="407"/>
    </location>
</feature>
<gene>
    <name evidence="9" type="ORF">HPB52_013340</name>
</gene>
<accession>A0A9D4PRQ3</accession>
<evidence type="ECO:0000256" key="1">
    <source>
        <dbReference type="ARBA" id="ARBA00004479"/>
    </source>
</evidence>
<keyword evidence="10" id="KW-1185">Reference proteome</keyword>
<dbReference type="InterPro" id="IPR010560">
    <property type="entry name" value="Neogenin_C"/>
</dbReference>
<evidence type="ECO:0000259" key="8">
    <source>
        <dbReference type="Pfam" id="PF06583"/>
    </source>
</evidence>
<keyword evidence="5" id="KW-0325">Glycoprotein</keyword>
<evidence type="ECO:0000256" key="6">
    <source>
        <dbReference type="SAM" id="MobiDB-lite"/>
    </source>
</evidence>
<keyword evidence="3 7" id="KW-1133">Transmembrane helix</keyword>
<evidence type="ECO:0000256" key="4">
    <source>
        <dbReference type="ARBA" id="ARBA00023136"/>
    </source>
</evidence>
<organism evidence="9 10">
    <name type="scientific">Rhipicephalus sanguineus</name>
    <name type="common">Brown dog tick</name>
    <name type="synonym">Ixodes sanguineus</name>
    <dbReference type="NCBI Taxonomy" id="34632"/>
    <lineage>
        <taxon>Eukaryota</taxon>
        <taxon>Metazoa</taxon>
        <taxon>Ecdysozoa</taxon>
        <taxon>Arthropoda</taxon>
        <taxon>Chelicerata</taxon>
        <taxon>Arachnida</taxon>
        <taxon>Acari</taxon>
        <taxon>Parasitiformes</taxon>
        <taxon>Ixodida</taxon>
        <taxon>Ixodoidea</taxon>
        <taxon>Ixodidae</taxon>
        <taxon>Rhipicephalinae</taxon>
        <taxon>Rhipicephalus</taxon>
        <taxon>Rhipicephalus</taxon>
    </lineage>
</organism>
<dbReference type="Pfam" id="PF06583">
    <property type="entry name" value="Neogenin_C"/>
    <property type="match status" value="1"/>
</dbReference>
<proteinExistence type="predicted"/>
<evidence type="ECO:0000313" key="10">
    <source>
        <dbReference type="Proteomes" id="UP000821837"/>
    </source>
</evidence>
<evidence type="ECO:0000256" key="7">
    <source>
        <dbReference type="SAM" id="Phobius"/>
    </source>
</evidence>
<feature type="region of interest" description="Disordered" evidence="6">
    <location>
        <begin position="285"/>
        <end position="385"/>
    </location>
</feature>
<feature type="region of interest" description="Disordered" evidence="6">
    <location>
        <begin position="248"/>
        <end position="273"/>
    </location>
</feature>
<evidence type="ECO:0000313" key="9">
    <source>
        <dbReference type="EMBL" id="KAH7951825.1"/>
    </source>
</evidence>
<reference evidence="9" key="1">
    <citation type="journal article" date="2020" name="Cell">
        <title>Large-Scale Comparative Analyses of Tick Genomes Elucidate Their Genetic Diversity and Vector Capacities.</title>
        <authorList>
            <consortium name="Tick Genome and Microbiome Consortium (TIGMIC)"/>
            <person name="Jia N."/>
            <person name="Wang J."/>
            <person name="Shi W."/>
            <person name="Du L."/>
            <person name="Sun Y."/>
            <person name="Zhan W."/>
            <person name="Jiang J.F."/>
            <person name="Wang Q."/>
            <person name="Zhang B."/>
            <person name="Ji P."/>
            <person name="Bell-Sakyi L."/>
            <person name="Cui X.M."/>
            <person name="Yuan T.T."/>
            <person name="Jiang B.G."/>
            <person name="Yang W.F."/>
            <person name="Lam T.T."/>
            <person name="Chang Q.C."/>
            <person name="Ding S.J."/>
            <person name="Wang X.J."/>
            <person name="Zhu J.G."/>
            <person name="Ruan X.D."/>
            <person name="Zhao L."/>
            <person name="Wei J.T."/>
            <person name="Ye R.Z."/>
            <person name="Que T.C."/>
            <person name="Du C.H."/>
            <person name="Zhou Y.H."/>
            <person name="Cheng J.X."/>
            <person name="Dai P.F."/>
            <person name="Guo W.B."/>
            <person name="Han X.H."/>
            <person name="Huang E.J."/>
            <person name="Li L.F."/>
            <person name="Wei W."/>
            <person name="Gao Y.C."/>
            <person name="Liu J.Z."/>
            <person name="Shao H.Z."/>
            <person name="Wang X."/>
            <person name="Wang C.C."/>
            <person name="Yang T.C."/>
            <person name="Huo Q.B."/>
            <person name="Li W."/>
            <person name="Chen H.Y."/>
            <person name="Chen S.E."/>
            <person name="Zhou L.G."/>
            <person name="Ni X.B."/>
            <person name="Tian J.H."/>
            <person name="Sheng Y."/>
            <person name="Liu T."/>
            <person name="Pan Y.S."/>
            <person name="Xia L.Y."/>
            <person name="Li J."/>
            <person name="Zhao F."/>
            <person name="Cao W.C."/>
        </authorList>
    </citation>
    <scope>NUCLEOTIDE SEQUENCE</scope>
    <source>
        <strain evidence="9">Rsan-2018</strain>
    </source>
</reference>
<keyword evidence="4 7" id="KW-0472">Membrane</keyword>
<protein>
    <recommendedName>
        <fullName evidence="8">Neogenin C-terminal domain-containing protein</fullName>
    </recommendedName>
</protein>
<comment type="subcellular location">
    <subcellularLocation>
        <location evidence="1">Membrane</location>
        <topology evidence="1">Single-pass type I membrane protein</topology>
    </subcellularLocation>
</comment>
<name>A0A9D4PRQ3_RHISA</name>
<evidence type="ECO:0000256" key="5">
    <source>
        <dbReference type="ARBA" id="ARBA00023180"/>
    </source>
</evidence>
<comment type="caution">
    <text evidence="9">The sequence shown here is derived from an EMBL/GenBank/DDBJ whole genome shotgun (WGS) entry which is preliminary data.</text>
</comment>
<feature type="compositionally biased region" description="Polar residues" evidence="6">
    <location>
        <begin position="356"/>
        <end position="370"/>
    </location>
</feature>
<feature type="transmembrane region" description="Helical" evidence="7">
    <location>
        <begin position="31"/>
        <end position="55"/>
    </location>
</feature>
<dbReference type="Proteomes" id="UP000821837">
    <property type="component" value="Chromosome 5"/>
</dbReference>
<dbReference type="GO" id="GO:0016020">
    <property type="term" value="C:membrane"/>
    <property type="evidence" value="ECO:0007669"/>
    <property type="project" value="UniProtKB-SubCell"/>
</dbReference>
<evidence type="ECO:0000256" key="2">
    <source>
        <dbReference type="ARBA" id="ARBA00022692"/>
    </source>
</evidence>
<sequence length="411" mass="43047">MCSSRYRTFELLLIGTIRDSNCNGCGISNNVLYIAIASGFTVILLILIVICYMMCRRRQGYIGPVNSKTYASAKGVAAKGGKGATKDLKPPDLWIHHDQMELKAMDKSSNPEAAMTATPISRNSQEISEEHIGTLDKKKNSGGGYMAMGPAAVSNGSMNAGLEGSSINMGRPIYPRTQYNIPRAHVTIDAMHSGHEGPSPQKSGLMGCGNPTYEPVLNPGMSHPSSSALGTGQMPAYSNALMGTGGGPLLSLSSAPPLGPPPLGPPPSATAETTGTLTKRVHAGNPLKSFSVPAPPPQSAPSTPQPKHMVVRPQQVTGSPHKKASVATSTSSGGPSSKQSPGRQSALKSRVVASPRSINRDASSSASTTHTPKKEEDLASPFNNEELTQEMANLEGLMKDLNAITASEFEC</sequence>
<evidence type="ECO:0000256" key="3">
    <source>
        <dbReference type="ARBA" id="ARBA00022989"/>
    </source>
</evidence>